<keyword evidence="6" id="KW-1185">Reference proteome</keyword>
<dbReference type="EMBL" id="CALNXK010000124">
    <property type="protein sequence ID" value="CAH3162895.1"/>
    <property type="molecule type" value="Genomic_DNA"/>
</dbReference>
<dbReference type="Pfam" id="PF08241">
    <property type="entry name" value="Methyltransf_11"/>
    <property type="match status" value="1"/>
</dbReference>
<dbReference type="PANTHER" id="PTHR44942:SF4">
    <property type="entry name" value="METHYLTRANSFERASE TYPE 11 DOMAIN-CONTAINING PROTEIN"/>
    <property type="match status" value="1"/>
</dbReference>
<accession>A0ABN8QHN2</accession>
<keyword evidence="3" id="KW-0808">Transferase</keyword>
<dbReference type="InterPro" id="IPR013216">
    <property type="entry name" value="Methyltransf_11"/>
</dbReference>
<dbReference type="CDD" id="cd02440">
    <property type="entry name" value="AdoMet_MTases"/>
    <property type="match status" value="1"/>
</dbReference>
<dbReference type="InterPro" id="IPR051052">
    <property type="entry name" value="Diverse_substrate_MTase"/>
</dbReference>
<dbReference type="Gene3D" id="3.40.50.150">
    <property type="entry name" value="Vaccinia Virus protein VP39"/>
    <property type="match status" value="1"/>
</dbReference>
<comment type="similarity">
    <text evidence="1">Belongs to the methyltransferase superfamily.</text>
</comment>
<proteinExistence type="inferred from homology"/>
<dbReference type="InterPro" id="IPR029063">
    <property type="entry name" value="SAM-dependent_MTases_sf"/>
</dbReference>
<organism evidence="5 6">
    <name type="scientific">Porites lobata</name>
    <dbReference type="NCBI Taxonomy" id="104759"/>
    <lineage>
        <taxon>Eukaryota</taxon>
        <taxon>Metazoa</taxon>
        <taxon>Cnidaria</taxon>
        <taxon>Anthozoa</taxon>
        <taxon>Hexacorallia</taxon>
        <taxon>Scleractinia</taxon>
        <taxon>Fungiina</taxon>
        <taxon>Poritidae</taxon>
        <taxon>Porites</taxon>
    </lineage>
</organism>
<evidence type="ECO:0000256" key="1">
    <source>
        <dbReference type="ARBA" id="ARBA00008361"/>
    </source>
</evidence>
<evidence type="ECO:0000256" key="3">
    <source>
        <dbReference type="ARBA" id="ARBA00022679"/>
    </source>
</evidence>
<comment type="caution">
    <text evidence="5">The sequence shown here is derived from an EMBL/GenBank/DDBJ whole genome shotgun (WGS) entry which is preliminary data.</text>
</comment>
<evidence type="ECO:0000256" key="2">
    <source>
        <dbReference type="ARBA" id="ARBA00022603"/>
    </source>
</evidence>
<dbReference type="SUPFAM" id="SSF53335">
    <property type="entry name" value="S-adenosyl-L-methionine-dependent methyltransferases"/>
    <property type="match status" value="1"/>
</dbReference>
<dbReference type="PANTHER" id="PTHR44942">
    <property type="entry name" value="METHYLTRANSF_11 DOMAIN-CONTAINING PROTEIN"/>
    <property type="match status" value="1"/>
</dbReference>
<feature type="domain" description="Methyltransferase type 11" evidence="4">
    <location>
        <begin position="51"/>
        <end position="144"/>
    </location>
</feature>
<evidence type="ECO:0000313" key="5">
    <source>
        <dbReference type="EMBL" id="CAH3162895.1"/>
    </source>
</evidence>
<evidence type="ECO:0000259" key="4">
    <source>
        <dbReference type="Pfam" id="PF08241"/>
    </source>
</evidence>
<sequence>MADTSDIIREFTTDVSLYEKGRPEYSKESVEFLLSCVGALPSENNEATKLLEIAAGTGKFTRVMAEILTEKKANVKVIASDSQEAMCDMFRRSVPRIEVLRFPAENIAFPDESFSAVICAQSFHWFANATSVSEISRVLQPGGKYGMIWNHRDFSVPWVRAMQGIIDPFVKQKDMPADPRELKWMESLNNSGKFTSVERNTVFRTYLEGDMDAILSVVMCISAISQSSKEKRVEVEAKIRDILTNHPDLKGTKVYKLPYITDICWCTKK</sequence>
<dbReference type="Proteomes" id="UP001159405">
    <property type="component" value="Unassembled WGS sequence"/>
</dbReference>
<protein>
    <recommendedName>
        <fullName evidence="4">Methyltransferase type 11 domain-containing protein</fullName>
    </recommendedName>
</protein>
<keyword evidence="2" id="KW-0489">Methyltransferase</keyword>
<name>A0ABN8QHN2_9CNID</name>
<gene>
    <name evidence="5" type="ORF">PLOB_00005528</name>
</gene>
<evidence type="ECO:0000313" key="6">
    <source>
        <dbReference type="Proteomes" id="UP001159405"/>
    </source>
</evidence>
<reference evidence="5 6" key="1">
    <citation type="submission" date="2022-05" db="EMBL/GenBank/DDBJ databases">
        <authorList>
            <consortium name="Genoscope - CEA"/>
            <person name="William W."/>
        </authorList>
    </citation>
    <scope>NUCLEOTIDE SEQUENCE [LARGE SCALE GENOMIC DNA]</scope>
</reference>